<feature type="domain" description="Core-binding (CB)" evidence="6">
    <location>
        <begin position="152"/>
        <end position="241"/>
    </location>
</feature>
<feature type="compositionally biased region" description="Low complexity" evidence="4">
    <location>
        <begin position="79"/>
        <end position="88"/>
    </location>
</feature>
<dbReference type="GO" id="GO:0006310">
    <property type="term" value="P:DNA recombination"/>
    <property type="evidence" value="ECO:0007669"/>
    <property type="project" value="UniProtKB-KW"/>
</dbReference>
<keyword evidence="5" id="KW-0812">Transmembrane</keyword>
<organism evidence="7 8">
    <name type="scientific">Branchiostoma belcheri</name>
    <name type="common">Amphioxus</name>
    <dbReference type="NCBI Taxonomy" id="7741"/>
    <lineage>
        <taxon>Eukaryota</taxon>
        <taxon>Metazoa</taxon>
        <taxon>Chordata</taxon>
        <taxon>Cephalochordata</taxon>
        <taxon>Leptocardii</taxon>
        <taxon>Amphioxiformes</taxon>
        <taxon>Branchiostomatidae</taxon>
        <taxon>Branchiostoma</taxon>
    </lineage>
</organism>
<evidence type="ECO:0000313" key="8">
    <source>
        <dbReference type="RefSeq" id="XP_019630070.1"/>
    </source>
</evidence>
<dbReference type="GO" id="GO:0015074">
    <property type="term" value="P:DNA integration"/>
    <property type="evidence" value="ECO:0007669"/>
    <property type="project" value="InterPro"/>
</dbReference>
<feature type="region of interest" description="Disordered" evidence="4">
    <location>
        <begin position="79"/>
        <end position="111"/>
    </location>
</feature>
<feature type="compositionally biased region" description="Basic residues" evidence="4">
    <location>
        <begin position="1"/>
        <end position="10"/>
    </location>
</feature>
<evidence type="ECO:0000313" key="7">
    <source>
        <dbReference type="Proteomes" id="UP000515135"/>
    </source>
</evidence>
<dbReference type="KEGG" id="bbel:109474241"/>
<evidence type="ECO:0000256" key="1">
    <source>
        <dbReference type="ARBA" id="ARBA00023125"/>
    </source>
</evidence>
<dbReference type="SUPFAM" id="SSF56349">
    <property type="entry name" value="DNA breaking-rejoining enzymes"/>
    <property type="match status" value="1"/>
</dbReference>
<dbReference type="OrthoDB" id="6771932at2759"/>
<dbReference type="SUPFAM" id="SSF47823">
    <property type="entry name" value="lambda integrase-like, N-terminal domain"/>
    <property type="match status" value="1"/>
</dbReference>
<reference evidence="8" key="1">
    <citation type="submission" date="2025-08" db="UniProtKB">
        <authorList>
            <consortium name="RefSeq"/>
        </authorList>
    </citation>
    <scope>IDENTIFICATION</scope>
    <source>
        <tissue evidence="8">Gonad</tissue>
    </source>
</reference>
<evidence type="ECO:0000256" key="5">
    <source>
        <dbReference type="SAM" id="Phobius"/>
    </source>
</evidence>
<dbReference type="AlphaFoldDB" id="A0A6P4YKT0"/>
<keyword evidence="7" id="KW-1185">Reference proteome</keyword>
<keyword evidence="3" id="KW-0175">Coiled coil</keyword>
<dbReference type="GO" id="GO:0003677">
    <property type="term" value="F:DNA binding"/>
    <property type="evidence" value="ECO:0007669"/>
    <property type="project" value="UniProtKB-KW"/>
</dbReference>
<dbReference type="Gene3D" id="1.10.443.10">
    <property type="entry name" value="Intergrase catalytic core"/>
    <property type="match status" value="1"/>
</dbReference>
<feature type="region of interest" description="Disordered" evidence="4">
    <location>
        <begin position="1"/>
        <end position="41"/>
    </location>
</feature>
<evidence type="ECO:0000256" key="3">
    <source>
        <dbReference type="SAM" id="Coils"/>
    </source>
</evidence>
<feature type="coiled-coil region" evidence="3">
    <location>
        <begin position="45"/>
        <end position="74"/>
    </location>
</feature>
<dbReference type="PROSITE" id="PS51900">
    <property type="entry name" value="CB"/>
    <property type="match status" value="1"/>
</dbReference>
<keyword evidence="5" id="KW-1133">Transmembrane helix</keyword>
<keyword evidence="1" id="KW-0238">DNA-binding</keyword>
<keyword evidence="2" id="KW-0233">DNA recombination</keyword>
<dbReference type="PANTHER" id="PTHR34605">
    <property type="entry name" value="PHAGE_INTEGRASE DOMAIN-CONTAINING PROTEIN"/>
    <property type="match status" value="1"/>
</dbReference>
<accession>A0A6P4YKT0</accession>
<dbReference type="Proteomes" id="UP000515135">
    <property type="component" value="Unplaced"/>
</dbReference>
<dbReference type="RefSeq" id="XP_019630070.1">
    <property type="nucleotide sequence ID" value="XM_019774511.1"/>
</dbReference>
<dbReference type="GeneID" id="109474241"/>
<sequence length="551" mass="60347">MPRSPKKPRRCAGCGDALSSHKAGQAGADCKGTGQTNSPAAPLTMADLKKRKEELEAAIQEAELRREVESLEKKLQLLQSPSALPPSSGGTGAPVPPAAAVPPTTGAGQQAAVQLGPGDITLDTLRQDAELLAKVTKKFPELASTERTAEAKPTGSASGLWLLDQQVAAAKTSAFSAGTYNNLRTQWRSFLLFCEYYGLPALPTTSATLARYALFLSRSCKSPNTVKIYVHGVRQLHLFYDFPPPPDSAFELKLVFMSLARHSTHTPQQKLPITPEILLSIRSLLELRRPLHATLWAVFCIGFFTLLRKSNLVPPSRAAFSADKHLTRASLQLTPDGLIVRITWSKTRQFRQKVLQLPVAAIPGHPLCPRAAYLHMTHLLPASGDSPAFLVPGSDGSLVSLTHSTLVSHLKTLLQAAGFPSNKFSGHSFRRGGATFAWHCGADPRPSNFMGRLVLRRLRGLPRFLPGTAMVLQQTHLLLHLPEPPQLRLKTPLVPLIAAIRHYSLYLVLVISIRVSLVLQFICIVQYRITKHLFSRLTLELFCTCISFFDF</sequence>
<name>A0A6P4YKT0_BRABE</name>
<dbReference type="InterPro" id="IPR011010">
    <property type="entry name" value="DNA_brk_join_enz"/>
</dbReference>
<gene>
    <name evidence="8" type="primary">LOC109474241</name>
</gene>
<evidence type="ECO:0000256" key="2">
    <source>
        <dbReference type="ARBA" id="ARBA00023172"/>
    </source>
</evidence>
<protein>
    <submittedName>
        <fullName evidence="8">Uncharacterized protein LOC109474241</fullName>
    </submittedName>
</protein>
<dbReference type="Gene3D" id="1.10.150.130">
    <property type="match status" value="1"/>
</dbReference>
<evidence type="ECO:0000256" key="4">
    <source>
        <dbReference type="SAM" id="MobiDB-lite"/>
    </source>
</evidence>
<dbReference type="InterPro" id="IPR044068">
    <property type="entry name" value="CB"/>
</dbReference>
<evidence type="ECO:0000259" key="6">
    <source>
        <dbReference type="PROSITE" id="PS51900"/>
    </source>
</evidence>
<proteinExistence type="predicted"/>
<dbReference type="PANTHER" id="PTHR34605:SF5">
    <property type="entry name" value="INTEGRASE_RECOMBINASE XERD HOMOLOG"/>
    <property type="match status" value="1"/>
</dbReference>
<dbReference type="InterPro" id="IPR013762">
    <property type="entry name" value="Integrase-like_cat_sf"/>
</dbReference>
<feature type="transmembrane region" description="Helical" evidence="5">
    <location>
        <begin position="503"/>
        <end position="527"/>
    </location>
</feature>
<keyword evidence="5" id="KW-0472">Membrane</keyword>
<dbReference type="InterPro" id="IPR010998">
    <property type="entry name" value="Integrase_recombinase_N"/>
</dbReference>
<dbReference type="InterPro" id="IPR052925">
    <property type="entry name" value="Phage_Integrase-like_Recomb"/>
</dbReference>